<keyword evidence="1" id="KW-0472">Membrane</keyword>
<gene>
    <name evidence="2" type="ORF">LEP1GSC108_3361</name>
</gene>
<sequence length="55" mass="5723">MKSFPDAKIAEGFGAVNVSGLFLTSGIVLMSWFKTGEILKAVGEFIKNTRGSGGG</sequence>
<keyword evidence="1" id="KW-0812">Transmembrane</keyword>
<keyword evidence="3" id="KW-1185">Reference proteome</keyword>
<reference evidence="2 3" key="1">
    <citation type="submission" date="2013-01" db="EMBL/GenBank/DDBJ databases">
        <authorList>
            <person name="Harkins D.M."/>
            <person name="Durkin A.S."/>
            <person name="Brinkac L.M."/>
            <person name="Haft D.H."/>
            <person name="Selengut J.D."/>
            <person name="Sanka R."/>
            <person name="DePew J."/>
            <person name="Purushe J."/>
            <person name="Chanthongthip A."/>
            <person name="Lattana O."/>
            <person name="Phetsouvanh R."/>
            <person name="Newton P.N."/>
            <person name="Vinetz J.M."/>
            <person name="Sutton G.G."/>
            <person name="Nierman W.C."/>
            <person name="Fouts D.E."/>
        </authorList>
    </citation>
    <scope>NUCLEOTIDE SEQUENCE [LARGE SCALE GENOMIC DNA]</scope>
    <source>
        <strain evidence="2 3">UI 13098</strain>
    </source>
</reference>
<proteinExistence type="predicted"/>
<feature type="transmembrane region" description="Helical" evidence="1">
    <location>
        <begin position="12"/>
        <end position="33"/>
    </location>
</feature>
<evidence type="ECO:0000313" key="2">
    <source>
        <dbReference type="EMBL" id="EMN90607.1"/>
    </source>
</evidence>
<accession>M6QP17</accession>
<organism evidence="2 3">
    <name type="scientific">Leptospira weilii str. UI 13098</name>
    <dbReference type="NCBI Taxonomy" id="1088542"/>
    <lineage>
        <taxon>Bacteria</taxon>
        <taxon>Pseudomonadati</taxon>
        <taxon>Spirochaetota</taxon>
        <taxon>Spirochaetia</taxon>
        <taxon>Leptospirales</taxon>
        <taxon>Leptospiraceae</taxon>
        <taxon>Leptospira</taxon>
    </lineage>
</organism>
<evidence type="ECO:0000256" key="1">
    <source>
        <dbReference type="SAM" id="Phobius"/>
    </source>
</evidence>
<dbReference type="EMBL" id="AHNU02000040">
    <property type="protein sequence ID" value="EMN90607.1"/>
    <property type="molecule type" value="Genomic_DNA"/>
</dbReference>
<comment type="caution">
    <text evidence="2">The sequence shown here is derived from an EMBL/GenBank/DDBJ whole genome shotgun (WGS) entry which is preliminary data.</text>
</comment>
<keyword evidence="1" id="KW-1133">Transmembrane helix</keyword>
<evidence type="ECO:0000313" key="3">
    <source>
        <dbReference type="Proteomes" id="UP000012118"/>
    </source>
</evidence>
<name>M6QP17_9LEPT</name>
<dbReference type="AlphaFoldDB" id="M6QP17"/>
<dbReference type="Proteomes" id="UP000012118">
    <property type="component" value="Unassembled WGS sequence"/>
</dbReference>
<protein>
    <submittedName>
        <fullName evidence="2">Uncharacterized protein</fullName>
    </submittedName>
</protein>